<dbReference type="PROSITE" id="PS00737">
    <property type="entry name" value="THIOLASE_2"/>
    <property type="match status" value="1"/>
</dbReference>
<dbReference type="Gene3D" id="3.40.47.10">
    <property type="match status" value="1"/>
</dbReference>
<keyword evidence="7" id="KW-0012">Acyltransferase</keyword>
<dbReference type="EC" id="2.3.1.16" evidence="8"/>
<dbReference type="Pfam" id="PF02803">
    <property type="entry name" value="Thiolase_C"/>
    <property type="match status" value="1"/>
</dbReference>
<dbReference type="PANTHER" id="PTHR18919">
    <property type="entry name" value="ACETYL-COA C-ACYLTRANSFERASE"/>
    <property type="match status" value="1"/>
</dbReference>
<dbReference type="AlphaFoldDB" id="A0A6B2G751"/>
<dbReference type="EMBL" id="GHBR01001282">
    <property type="protein sequence ID" value="NDJ96583.1"/>
    <property type="molecule type" value="Transcribed_RNA"/>
</dbReference>
<evidence type="ECO:0000256" key="8">
    <source>
        <dbReference type="ARBA" id="ARBA00024073"/>
    </source>
</evidence>
<reference evidence="10" key="1">
    <citation type="submission" date="2018-11" db="EMBL/GenBank/DDBJ databases">
        <title>Myxobolus squamalis genome and transcriptome.</title>
        <authorList>
            <person name="Yahalomi D."/>
            <person name="Atkinson S.D."/>
            <person name="Neuhof M."/>
            <person name="Chang E.S."/>
            <person name="Philippe H."/>
            <person name="Cartwright P."/>
            <person name="Bartholomew J.L."/>
            <person name="Huchon D."/>
        </authorList>
    </citation>
    <scope>NUCLEOTIDE SEQUENCE</scope>
    <source>
        <strain evidence="10">71B08</strain>
        <tissue evidence="10">Whole</tissue>
    </source>
</reference>
<evidence type="ECO:0000256" key="7">
    <source>
        <dbReference type="ARBA" id="ARBA00023315"/>
    </source>
</evidence>
<evidence type="ECO:0000256" key="4">
    <source>
        <dbReference type="ARBA" id="ARBA00022832"/>
    </source>
</evidence>
<feature type="domain" description="Thiolase C-terminal" evidence="9">
    <location>
        <begin position="18"/>
        <end position="157"/>
    </location>
</feature>
<evidence type="ECO:0000256" key="6">
    <source>
        <dbReference type="ARBA" id="ARBA00023128"/>
    </source>
</evidence>
<evidence type="ECO:0000256" key="1">
    <source>
        <dbReference type="ARBA" id="ARBA00004173"/>
    </source>
</evidence>
<organism evidence="10">
    <name type="scientific">Myxobolus squamalis</name>
    <name type="common">Myxosporean</name>
    <dbReference type="NCBI Taxonomy" id="59785"/>
    <lineage>
        <taxon>Eukaryota</taxon>
        <taxon>Metazoa</taxon>
        <taxon>Cnidaria</taxon>
        <taxon>Myxozoa</taxon>
        <taxon>Myxosporea</taxon>
        <taxon>Bivalvulida</taxon>
        <taxon>Platysporina</taxon>
        <taxon>Myxobolidae</taxon>
        <taxon>Myxobolus</taxon>
    </lineage>
</organism>
<keyword evidence="5" id="KW-0443">Lipid metabolism</keyword>
<dbReference type="InterPro" id="IPR020613">
    <property type="entry name" value="Thiolase_CS"/>
</dbReference>
<keyword evidence="6" id="KW-0496">Mitochondrion</keyword>
<dbReference type="GO" id="GO:0005739">
    <property type="term" value="C:mitochondrion"/>
    <property type="evidence" value="ECO:0007669"/>
    <property type="project" value="UniProtKB-SubCell"/>
</dbReference>
<comment type="subcellular location">
    <subcellularLocation>
        <location evidence="1">Mitochondrion</location>
    </subcellularLocation>
</comment>
<evidence type="ECO:0000256" key="2">
    <source>
        <dbReference type="ARBA" id="ARBA00010982"/>
    </source>
</evidence>
<accession>A0A6B2G751</accession>
<protein>
    <recommendedName>
        <fullName evidence="8">acetyl-CoA C-acyltransferase</fullName>
        <ecNumber evidence="8">2.3.1.16</ecNumber>
    </recommendedName>
</protein>
<dbReference type="InterPro" id="IPR020617">
    <property type="entry name" value="Thiolase_C"/>
</dbReference>
<dbReference type="InterPro" id="IPR016039">
    <property type="entry name" value="Thiolase-like"/>
</dbReference>
<dbReference type="SUPFAM" id="SSF53901">
    <property type="entry name" value="Thiolase-like"/>
    <property type="match status" value="1"/>
</dbReference>
<evidence type="ECO:0000259" key="9">
    <source>
        <dbReference type="Pfam" id="PF02803"/>
    </source>
</evidence>
<dbReference type="GO" id="GO:0006635">
    <property type="term" value="P:fatty acid beta-oxidation"/>
    <property type="evidence" value="ECO:0007669"/>
    <property type="project" value="TreeGrafter"/>
</dbReference>
<evidence type="ECO:0000256" key="3">
    <source>
        <dbReference type="ARBA" id="ARBA00022679"/>
    </source>
</evidence>
<proteinExistence type="inferred from homology"/>
<comment type="similarity">
    <text evidence="2">Belongs to the thiolase-like superfamily. Thiolase family.</text>
</comment>
<sequence>MSVTLLSSEQNAMFQGSKPKAYFRGYTITAHDPAMESLMGPAYAIPKLLKKFNLRFEDIGVFEIHEAFAGQILCLIKCINDRDFLRKTHDISEGLGTITVEDINKWGGSLSLGHPLGATGSRLINMACNQLQNSNHKYALVSSCSSGGQAIAILLEKYTSS</sequence>
<keyword evidence="3" id="KW-0808">Transferase</keyword>
<keyword evidence="4" id="KW-0276">Fatty acid metabolism</keyword>
<name>A0A6B2G751_MYXSQ</name>
<evidence type="ECO:0000256" key="5">
    <source>
        <dbReference type="ARBA" id="ARBA00023098"/>
    </source>
</evidence>
<dbReference type="PANTHER" id="PTHR18919:SF153">
    <property type="entry name" value="TRIFUNCTIONAL ENZYME SUBUNIT BETA, MITOCHONDRIAL"/>
    <property type="match status" value="1"/>
</dbReference>
<evidence type="ECO:0000313" key="10">
    <source>
        <dbReference type="EMBL" id="NDJ96583.1"/>
    </source>
</evidence>
<dbReference type="GO" id="GO:0003985">
    <property type="term" value="F:acetyl-CoA C-acetyltransferase activity"/>
    <property type="evidence" value="ECO:0007669"/>
    <property type="project" value="TreeGrafter"/>
</dbReference>